<keyword evidence="4" id="KW-1185">Reference proteome</keyword>
<feature type="region of interest" description="Disordered" evidence="1">
    <location>
        <begin position="132"/>
        <end position="303"/>
    </location>
</feature>
<evidence type="ECO:0000256" key="1">
    <source>
        <dbReference type="SAM" id="MobiDB-lite"/>
    </source>
</evidence>
<dbReference type="SMART" id="SM00860">
    <property type="entry name" value="SMI1_KNR4"/>
    <property type="match status" value="1"/>
</dbReference>
<feature type="compositionally biased region" description="Pro residues" evidence="1">
    <location>
        <begin position="346"/>
        <end position="360"/>
    </location>
</feature>
<evidence type="ECO:0000313" key="3">
    <source>
        <dbReference type="EMBL" id="MDR7275947.1"/>
    </source>
</evidence>
<protein>
    <submittedName>
        <fullName evidence="3">Cell wall assembly regulator SMI1</fullName>
    </submittedName>
</protein>
<dbReference type="Pfam" id="PF09346">
    <property type="entry name" value="SMI1_KNR4"/>
    <property type="match status" value="1"/>
</dbReference>
<dbReference type="InterPro" id="IPR018958">
    <property type="entry name" value="Knr4/Smi1-like_dom"/>
</dbReference>
<feature type="compositionally biased region" description="Low complexity" evidence="1">
    <location>
        <begin position="229"/>
        <end position="242"/>
    </location>
</feature>
<dbReference type="RefSeq" id="WP_310367561.1">
    <property type="nucleotide sequence ID" value="NZ_JAVDYB010000001.1"/>
</dbReference>
<dbReference type="SUPFAM" id="SSF52540">
    <property type="entry name" value="P-loop containing nucleoside triphosphate hydrolases"/>
    <property type="match status" value="1"/>
</dbReference>
<dbReference type="Proteomes" id="UP001183643">
    <property type="component" value="Unassembled WGS sequence"/>
</dbReference>
<accession>A0AAE3YMS2</accession>
<evidence type="ECO:0000259" key="2">
    <source>
        <dbReference type="SMART" id="SM00860"/>
    </source>
</evidence>
<feature type="region of interest" description="Disordered" evidence="1">
    <location>
        <begin position="342"/>
        <end position="362"/>
    </location>
</feature>
<dbReference type="InterPro" id="IPR027417">
    <property type="entry name" value="P-loop_NTPase"/>
</dbReference>
<dbReference type="AlphaFoldDB" id="A0AAE3YMS2"/>
<gene>
    <name evidence="3" type="ORF">J2S41_002725</name>
</gene>
<feature type="domain" description="Knr4/Smi1-like" evidence="2">
    <location>
        <begin position="471"/>
        <end position="600"/>
    </location>
</feature>
<organism evidence="3 4">
    <name type="scientific">Catenuloplanes atrovinosus</name>
    <dbReference type="NCBI Taxonomy" id="137266"/>
    <lineage>
        <taxon>Bacteria</taxon>
        <taxon>Bacillati</taxon>
        <taxon>Actinomycetota</taxon>
        <taxon>Actinomycetes</taxon>
        <taxon>Micromonosporales</taxon>
        <taxon>Micromonosporaceae</taxon>
        <taxon>Catenuloplanes</taxon>
    </lineage>
</organism>
<dbReference type="CDD" id="cd03109">
    <property type="entry name" value="DTBS"/>
    <property type="match status" value="1"/>
</dbReference>
<reference evidence="3" key="1">
    <citation type="submission" date="2023-07" db="EMBL/GenBank/DDBJ databases">
        <title>Sequencing the genomes of 1000 actinobacteria strains.</title>
        <authorList>
            <person name="Klenk H.-P."/>
        </authorList>
    </citation>
    <scope>NUCLEOTIDE SEQUENCE</scope>
    <source>
        <strain evidence="3">DSM 44707</strain>
    </source>
</reference>
<proteinExistence type="predicted"/>
<sequence length="629" mass="63552">MAVLAAASSVRVAAVAIAPGAAPGRRVRAHAATWVEIHDGDAGPLSLKATVHLVSALAATHGLVLIAGVPGLLVPVGRAGWTVTDLAAMLGAPVVVVTGGTRDAANHATLALGALDRHGLAAVVVATGLPPAAAPAGPPTDDTGAAGPPPAPDTGAAASADRDDSFAATAAGPVTLSATGPDTPPGPADSAEERPGGPTAEQDEEGRGSPAEPQPGPPAADPLATSANPVAEPADAPATPADVHAEPAEPPATPADAHAEPAEPPATPADAHAEPAEPPATPADAHAEPAEPPATPADAHANPADAHADRLPVALAGRIPAGVDSLDAEAARAFLDPLLHARHPAPARPSSPAAPAPPQPAASGTRVAVALGALFVTMSLGAVGLAFCNRPAVQQTTTEVTVTPRWRDTYPAPTPSSTGVPVENVCPTNRPGLTPTRPDPGVTSRVDGAWQRIETWLAAKAPASRQTLRPAADPAAIDAAQRRMSVRFPPDLVASLLRHDGTTAEQTDAFPLPFDYRPLSTTEIADTWQQQCDMLAGTPILAGGGWWDAGYVPFAGGPEIGLLLVDQRPDGFGTVGDFHNDGGVRFGEWRPASIAELLERTATSLETGEPFAGRYRPALAGDRLEWIIQ</sequence>
<name>A0AAE3YMS2_9ACTN</name>
<dbReference type="Gene3D" id="3.40.50.300">
    <property type="entry name" value="P-loop containing nucleotide triphosphate hydrolases"/>
    <property type="match status" value="1"/>
</dbReference>
<dbReference type="Pfam" id="PF13500">
    <property type="entry name" value="AAA_26"/>
    <property type="match status" value="1"/>
</dbReference>
<comment type="caution">
    <text evidence="3">The sequence shown here is derived from an EMBL/GenBank/DDBJ whole genome shotgun (WGS) entry which is preliminary data.</text>
</comment>
<evidence type="ECO:0000313" key="4">
    <source>
        <dbReference type="Proteomes" id="UP001183643"/>
    </source>
</evidence>
<dbReference type="EMBL" id="JAVDYB010000001">
    <property type="protein sequence ID" value="MDR7275947.1"/>
    <property type="molecule type" value="Genomic_DNA"/>
</dbReference>